<accession>A0A3M2L2N4</accession>
<protein>
    <submittedName>
        <fullName evidence="2">DUF3558 domain-containing protein</fullName>
    </submittedName>
</protein>
<gene>
    <name evidence="2" type="ORF">EBN03_19200</name>
</gene>
<dbReference type="InterPro" id="IPR024520">
    <property type="entry name" value="DUF3558"/>
</dbReference>
<evidence type="ECO:0000256" key="1">
    <source>
        <dbReference type="SAM" id="MobiDB-lite"/>
    </source>
</evidence>
<evidence type="ECO:0000313" key="3">
    <source>
        <dbReference type="Proteomes" id="UP000279275"/>
    </source>
</evidence>
<proteinExistence type="predicted"/>
<feature type="region of interest" description="Disordered" evidence="1">
    <location>
        <begin position="156"/>
        <end position="202"/>
    </location>
</feature>
<dbReference type="Pfam" id="PF12079">
    <property type="entry name" value="DUF3558"/>
    <property type="match status" value="1"/>
</dbReference>
<reference evidence="2 3" key="1">
    <citation type="submission" date="2018-10" db="EMBL/GenBank/DDBJ databases">
        <title>Isolation from cow dung.</title>
        <authorList>
            <person name="Ling L."/>
        </authorList>
    </citation>
    <scope>NUCLEOTIDE SEQUENCE [LARGE SCALE GENOMIC DNA]</scope>
    <source>
        <strain evidence="2 3">NEAU-LL90</strain>
    </source>
</reference>
<keyword evidence="3" id="KW-1185">Reference proteome</keyword>
<name>A0A3M2L2N4_9NOCA</name>
<comment type="caution">
    <text evidence="2">The sequence shown here is derived from an EMBL/GenBank/DDBJ whole genome shotgun (WGS) entry which is preliminary data.</text>
</comment>
<sequence length="341" mass="35498">MDGRDHGVGRCRAGGRRVAVSAGPVGHVRDGPGRGAALRAAFPDVRGVVGQVHSDGSRPRLRGWVRDAGLREGPSIGVRAQGRGVGEHASRYAGGWVSDGGCVSRGSEPDQPSRQCIDENDQCQESGDIVVTAARSLRLPAYASLAVAAGLLAACGQGSSGTQDTPSAAASASSTPSSPFPTLTQKYLQPPAGFNQGKSPDRQDVVFDPCTWIPDSEIKAAGFDPASRERGEDSPGRYTFLLCYFKNGSGRLSILSGNVTMSEAENKYAGRTVPMTVNGRSALELSGEMGSNRCDVLFQTKAGYVQVGMNLNADTAVKGVKACDGLDKVAEAIEPSVGKDN</sequence>
<organism evidence="2 3">
    <name type="scientific">Nocardia stercoris</name>
    <dbReference type="NCBI Taxonomy" id="2483361"/>
    <lineage>
        <taxon>Bacteria</taxon>
        <taxon>Bacillati</taxon>
        <taxon>Actinomycetota</taxon>
        <taxon>Actinomycetes</taxon>
        <taxon>Mycobacteriales</taxon>
        <taxon>Nocardiaceae</taxon>
        <taxon>Nocardia</taxon>
    </lineage>
</organism>
<feature type="compositionally biased region" description="Low complexity" evidence="1">
    <location>
        <begin position="156"/>
        <end position="184"/>
    </location>
</feature>
<evidence type="ECO:0000313" key="2">
    <source>
        <dbReference type="EMBL" id="RMI30793.1"/>
    </source>
</evidence>
<dbReference type="AlphaFoldDB" id="A0A3M2L2N4"/>
<dbReference type="EMBL" id="RFFH01000008">
    <property type="protein sequence ID" value="RMI30793.1"/>
    <property type="molecule type" value="Genomic_DNA"/>
</dbReference>
<dbReference type="Proteomes" id="UP000279275">
    <property type="component" value="Unassembled WGS sequence"/>
</dbReference>